<dbReference type="Proteomes" id="UP000006558">
    <property type="component" value="Chromosome"/>
</dbReference>
<dbReference type="SUPFAM" id="SSF56327">
    <property type="entry name" value="LDH C-terminal domain-like"/>
    <property type="match status" value="1"/>
</dbReference>
<reference evidence="12 13" key="2">
    <citation type="journal article" date="2009" name="Proc. Natl. Acad. Sci. U.S.A.">
        <title>On the chimeric nature, thermophilic origin, and phylogenetic placement of the Thermotogales.</title>
        <authorList>
            <person name="Zhaxybayeva O."/>
            <person name="Swithers K.S."/>
            <person name="Lapierre P."/>
            <person name="Fournier G.P."/>
            <person name="Bickhart D.M."/>
            <person name="DeBoy R.T."/>
            <person name="Nelson K.E."/>
            <person name="Nesbo C.L."/>
            <person name="Doolittle W.F."/>
            <person name="Gogarten J.P."/>
            <person name="Noll K.M."/>
        </authorList>
    </citation>
    <scope>NUCLEOTIDE SEQUENCE [LARGE SCALE GENOMIC DNA]</scope>
    <source>
        <strain evidence="13">ATCC BAA-488 / DSM 13995 / JCM 10881 / RKU-1</strain>
    </source>
</reference>
<evidence type="ECO:0000256" key="2">
    <source>
        <dbReference type="ARBA" id="ARBA00022723"/>
    </source>
</evidence>
<dbReference type="STRING" id="390874.Tpet_1490"/>
<keyword evidence="8" id="KW-0533">Nickel</keyword>
<evidence type="ECO:0000313" key="13">
    <source>
        <dbReference type="Proteomes" id="UP000006558"/>
    </source>
</evidence>
<proteinExistence type="inferred from homology"/>
<protein>
    <submittedName>
        <fullName evidence="12">6-phospho-beta-glucosidase. Glycosyl Hydrolase family 4</fullName>
        <ecNumber evidence="12">3.2.1.86</ecNumber>
    </submittedName>
</protein>
<dbReference type="InterPro" id="IPR001088">
    <property type="entry name" value="Glyco_hydro_4"/>
</dbReference>
<keyword evidence="5 8" id="KW-0464">Manganese</keyword>
<dbReference type="PROSITE" id="PS01324">
    <property type="entry name" value="GLYCOSYL_HYDROL_F4"/>
    <property type="match status" value="1"/>
</dbReference>
<dbReference type="GO" id="GO:0008706">
    <property type="term" value="F:6-phospho-beta-glucosidase activity"/>
    <property type="evidence" value="ECO:0007669"/>
    <property type="project" value="UniProtKB-EC"/>
</dbReference>
<keyword evidence="4 10" id="KW-0520">NAD</keyword>
<evidence type="ECO:0000256" key="4">
    <source>
        <dbReference type="ARBA" id="ARBA00023027"/>
    </source>
</evidence>
<evidence type="ECO:0000256" key="9">
    <source>
        <dbReference type="PIRSR" id="PIRSR601088-4"/>
    </source>
</evidence>
<dbReference type="Gene3D" id="3.40.50.720">
    <property type="entry name" value="NAD(P)-binding Rossmann-like Domain"/>
    <property type="match status" value="1"/>
</dbReference>
<organism evidence="12 13">
    <name type="scientific">Thermotoga petrophila (strain ATCC BAA-488 / DSM 13995 / JCM 10881 / RKU-1)</name>
    <dbReference type="NCBI Taxonomy" id="390874"/>
    <lineage>
        <taxon>Bacteria</taxon>
        <taxon>Thermotogati</taxon>
        <taxon>Thermotogota</taxon>
        <taxon>Thermotogae</taxon>
        <taxon>Thermotogales</taxon>
        <taxon>Thermotogaceae</taxon>
        <taxon>Thermotoga</taxon>
    </lineage>
</organism>
<evidence type="ECO:0000256" key="10">
    <source>
        <dbReference type="RuleBase" id="RU361152"/>
    </source>
</evidence>
<evidence type="ECO:0000313" key="12">
    <source>
        <dbReference type="EMBL" id="ABQ47498.1"/>
    </source>
</evidence>
<accession>A5IMS5</accession>
<feature type="binding site" evidence="8">
    <location>
        <position position="162"/>
    </location>
    <ligand>
        <name>Mn(2+)</name>
        <dbReference type="ChEBI" id="CHEBI:29035"/>
    </ligand>
</feature>
<dbReference type="Pfam" id="PF11975">
    <property type="entry name" value="Glyco_hydro_4C"/>
    <property type="match status" value="1"/>
</dbReference>
<dbReference type="InterPro" id="IPR015955">
    <property type="entry name" value="Lactate_DH/Glyco_Ohase_4_C"/>
</dbReference>
<dbReference type="EC" id="3.2.1.86" evidence="12"/>
<comment type="cofactor">
    <cofactor evidence="10">
        <name>NAD(+)</name>
        <dbReference type="ChEBI" id="CHEBI:57540"/>
    </cofactor>
    <text evidence="10">Binds 1 NAD(+) per subunit.</text>
</comment>
<keyword evidence="2 8" id="KW-0479">Metal-binding</keyword>
<evidence type="ECO:0000256" key="3">
    <source>
        <dbReference type="ARBA" id="ARBA00022801"/>
    </source>
</evidence>
<evidence type="ECO:0000256" key="1">
    <source>
        <dbReference type="ARBA" id="ARBA00010141"/>
    </source>
</evidence>
<dbReference type="PRINTS" id="PR00732">
    <property type="entry name" value="GLHYDRLASE4"/>
</dbReference>
<evidence type="ECO:0000256" key="6">
    <source>
        <dbReference type="ARBA" id="ARBA00023295"/>
    </source>
</evidence>
<dbReference type="PANTHER" id="PTHR32092:SF5">
    <property type="entry name" value="6-PHOSPHO-BETA-GLUCOSIDASE"/>
    <property type="match status" value="1"/>
</dbReference>
<evidence type="ECO:0000259" key="11">
    <source>
        <dbReference type="Pfam" id="PF11975"/>
    </source>
</evidence>
<dbReference type="Gene3D" id="3.90.110.10">
    <property type="entry name" value="Lactate dehydrogenase/glycoside hydrolase, family 4, C-terminal"/>
    <property type="match status" value="1"/>
</dbReference>
<dbReference type="GO" id="GO:0005975">
    <property type="term" value="P:carbohydrate metabolic process"/>
    <property type="evidence" value="ECO:0007669"/>
    <property type="project" value="InterPro"/>
</dbReference>
<keyword evidence="8" id="KW-0408">Iron</keyword>
<dbReference type="InterPro" id="IPR019802">
    <property type="entry name" value="GlycHydrolase_4_CS"/>
</dbReference>
<dbReference type="RefSeq" id="WP_011943925.1">
    <property type="nucleotide sequence ID" value="NC_009486.1"/>
</dbReference>
<feature type="domain" description="Glycosyl hydrolase family 4 C-terminal" evidence="11">
    <location>
        <begin position="187"/>
        <end position="390"/>
    </location>
</feature>
<dbReference type="CAZy" id="GH4">
    <property type="family name" value="Glycoside Hydrolase Family 4"/>
</dbReference>
<gene>
    <name evidence="12" type="ordered locus">Tpet_1490</name>
</gene>
<dbReference type="eggNOG" id="COG1486">
    <property type="taxonomic scope" value="Bacteria"/>
</dbReference>
<dbReference type="AlphaFoldDB" id="A5IMS5"/>
<dbReference type="KEGG" id="tpt:Tpet_1490"/>
<keyword evidence="8" id="KW-0170">Cobalt</keyword>
<evidence type="ECO:0000256" key="8">
    <source>
        <dbReference type="PIRSR" id="PIRSR601088-3"/>
    </source>
</evidence>
<dbReference type="InterPro" id="IPR022616">
    <property type="entry name" value="Glyco_hydro_4_C"/>
</dbReference>
<reference evidence="13" key="1">
    <citation type="submission" date="2007-05" db="EMBL/GenBank/DDBJ databases">
        <title>Complete sequence of Thermotoga petrophila RKU-1.</title>
        <authorList>
            <consortium name="US DOE Joint Genome Institute"/>
            <person name="Copeland A."/>
            <person name="Lucas S."/>
            <person name="Lapidus A."/>
            <person name="Barry K."/>
            <person name="Glavina del Rio T."/>
            <person name="Dalin E."/>
            <person name="Tice H."/>
            <person name="Pitluck S."/>
            <person name="Sims D."/>
            <person name="Brettin T."/>
            <person name="Bruce D."/>
            <person name="Detter J.C."/>
            <person name="Han C."/>
            <person name="Tapia R."/>
            <person name="Schmutz J."/>
            <person name="Larimer F."/>
            <person name="Land M."/>
            <person name="Hauser L."/>
            <person name="Kyrpides N."/>
            <person name="Mikhailova N."/>
            <person name="Nelson K."/>
            <person name="Gogarten J.P."/>
            <person name="Noll K."/>
            <person name="Richardson P."/>
        </authorList>
    </citation>
    <scope>NUCLEOTIDE SEQUENCE [LARGE SCALE GENOMIC DNA]</scope>
    <source>
        <strain evidence="13">ATCC BAA-488 / DSM 13995 / JCM 10881 / RKU-1</strain>
    </source>
</reference>
<dbReference type="GO" id="GO:0016616">
    <property type="term" value="F:oxidoreductase activity, acting on the CH-OH group of donors, NAD or NADP as acceptor"/>
    <property type="evidence" value="ECO:0007669"/>
    <property type="project" value="InterPro"/>
</dbReference>
<comment type="similarity">
    <text evidence="1 10">Belongs to the glycosyl hydrolase 4 family.</text>
</comment>
<dbReference type="Pfam" id="PF02056">
    <property type="entry name" value="Glyco_hydro_4"/>
    <property type="match status" value="1"/>
</dbReference>
<feature type="site" description="Increases basicity of active site Tyr" evidence="9">
    <location>
        <position position="103"/>
    </location>
</feature>
<feature type="binding site" evidence="7">
    <location>
        <position position="87"/>
    </location>
    <ligand>
        <name>substrate</name>
    </ligand>
</feature>
<dbReference type="EMBL" id="CP000702">
    <property type="protein sequence ID" value="ABQ47498.1"/>
    <property type="molecule type" value="Genomic_DNA"/>
</dbReference>
<feature type="binding site" evidence="7">
    <location>
        <position position="140"/>
    </location>
    <ligand>
        <name>substrate</name>
    </ligand>
</feature>
<sequence length="415" mass="47544">MRIAVIGGGSSYTPELVKGLLDISEDVRIDEVIFYDIDEEKQKIVVDFVKRLVKDRFKVLISDTFESAVVDAKYVIFQFRPGGLKGRENDEGIPLKYGLIGQETTGVGGFSAALRAFPIIEEYVDTVRKTSNATIINFTNPSGHITEFVRNYLEYEKFIGLCNVPINFIREIAEIFSAELEDVFLKYYGLNHLSFIEKVFVKGEDVTEKVFENLKLRLSNIPDEDFPAWFYDSVRIIVNPYLRYYLMEKKMFKKISSHELRAREVMKIEKELFEKYRTATEIPEELTKRGGSMYSTAAAHLIRDLETDEGKIHIVNTRNNGSIENLPDDYVLEIPCYVRSGRVHTLSQGKGDHFALSFIHAVKMYERLTIEAYLKRSKKLALKALLSHPLGPDVEGAKDLLEEILKANSEHVKLE</sequence>
<dbReference type="HOGENOM" id="CLU_045951_0_1_0"/>
<keyword evidence="3 10" id="KW-0378">Hydrolase</keyword>
<dbReference type="SMR" id="A5IMS5"/>
<evidence type="ECO:0000256" key="5">
    <source>
        <dbReference type="ARBA" id="ARBA00023211"/>
    </source>
</evidence>
<dbReference type="PANTHER" id="PTHR32092">
    <property type="entry name" value="6-PHOSPHO-BETA-GLUCOSIDASE-RELATED"/>
    <property type="match status" value="1"/>
</dbReference>
<dbReference type="SUPFAM" id="SSF51735">
    <property type="entry name" value="NAD(P)-binding Rossmann-fold domains"/>
    <property type="match status" value="1"/>
</dbReference>
<evidence type="ECO:0000256" key="7">
    <source>
        <dbReference type="PIRSR" id="PIRSR601088-2"/>
    </source>
</evidence>
<dbReference type="InterPro" id="IPR036291">
    <property type="entry name" value="NAD(P)-bd_dom_sf"/>
</dbReference>
<name>A5IMS5_THEP1</name>
<feature type="binding site" evidence="8">
    <location>
        <position position="192"/>
    </location>
    <ligand>
        <name>Mn(2+)</name>
        <dbReference type="ChEBI" id="CHEBI:29035"/>
    </ligand>
</feature>
<dbReference type="GO" id="GO:0046872">
    <property type="term" value="F:metal ion binding"/>
    <property type="evidence" value="ECO:0007669"/>
    <property type="project" value="UniProtKB-KW"/>
</dbReference>
<keyword evidence="6 10" id="KW-0326">Glycosidase</keyword>